<evidence type="ECO:0000313" key="3">
    <source>
        <dbReference type="Proteomes" id="UP000199699"/>
    </source>
</evidence>
<dbReference type="Proteomes" id="UP000199699">
    <property type="component" value="Unassembled WGS sequence"/>
</dbReference>
<dbReference type="OrthoDB" id="4855196at2"/>
<dbReference type="AlphaFoldDB" id="A0A1C6RYH3"/>
<name>A0A1C6RYH3_9ACTN</name>
<dbReference type="STRING" id="145857.GA0070616_2499"/>
<dbReference type="PROSITE" id="PS51257">
    <property type="entry name" value="PROKAR_LIPOPROTEIN"/>
    <property type="match status" value="1"/>
</dbReference>
<feature type="chain" id="PRO_5039222986" evidence="1">
    <location>
        <begin position="27"/>
        <end position="460"/>
    </location>
</feature>
<reference evidence="2 3" key="1">
    <citation type="submission" date="2016-06" db="EMBL/GenBank/DDBJ databases">
        <authorList>
            <person name="Kjaerup R.B."/>
            <person name="Dalgaard T.S."/>
            <person name="Juul-Madsen H.R."/>
        </authorList>
    </citation>
    <scope>NUCLEOTIDE SEQUENCE [LARGE SCALE GENOMIC DNA]</scope>
    <source>
        <strain evidence="2 3">DSM 43818</strain>
    </source>
</reference>
<evidence type="ECO:0000256" key="1">
    <source>
        <dbReference type="SAM" id="SignalP"/>
    </source>
</evidence>
<gene>
    <name evidence="2" type="ORF">GA0070616_2499</name>
</gene>
<proteinExistence type="predicted"/>
<dbReference type="EMBL" id="FMHT01000003">
    <property type="protein sequence ID" value="SCL22238.1"/>
    <property type="molecule type" value="Genomic_DNA"/>
</dbReference>
<sequence length="460" mass="47276">MRKIRTLLGATLAGACAIAVAPGAVAAAPAAPQAASAVMDDVTGAFYPLAPARLMDTRNGTGVPAGRIGAGGKRDLQVAGRGGVPAAGAGAVVLNVTVTGPTAASFVTAWPTGEARPTASSVNFAKGWLGSNNVTVKLGADGKVSIYNHAGSTDVVVDVVGFYAGDNSLTNRNGGQYEPYWPERYWDTREDGLGKPPAGTTLEYALEFNEPGYNEHVKAFVLNITAVAPTKGGFLTAWSGKGSRPNASTVNYAAGKVVPNLAYVTTTPCTGGEEGGWCTPGSPKFSIYTSAAAHVLVDMVGVVDDGTSEYGLRFKPLSPTRIVDSRSGLGTPSALGANVTRTIVPPAEMLDPQTAALATNVTAVSPTNSTVVRAWPYYDEAPMPLTSNLNPEARQTVANAVLPPLGQNYAFNVHNLSGSTHLLVDVVGSFYYLELPEGGAAAARKAAGDRPAPKAASNRS</sequence>
<accession>A0A1C6RYH3</accession>
<keyword evidence="3" id="KW-1185">Reference proteome</keyword>
<organism evidence="2 3">
    <name type="scientific">Micromonospora nigra</name>
    <dbReference type="NCBI Taxonomy" id="145857"/>
    <lineage>
        <taxon>Bacteria</taxon>
        <taxon>Bacillati</taxon>
        <taxon>Actinomycetota</taxon>
        <taxon>Actinomycetes</taxon>
        <taxon>Micromonosporales</taxon>
        <taxon>Micromonosporaceae</taxon>
        <taxon>Micromonospora</taxon>
    </lineage>
</organism>
<evidence type="ECO:0000313" key="2">
    <source>
        <dbReference type="EMBL" id="SCL22238.1"/>
    </source>
</evidence>
<dbReference type="RefSeq" id="WP_139128887.1">
    <property type="nucleotide sequence ID" value="NZ_FMHT01000003.1"/>
</dbReference>
<keyword evidence="1" id="KW-0732">Signal</keyword>
<protein>
    <submittedName>
        <fullName evidence="2">Uncharacterized protein</fullName>
    </submittedName>
</protein>
<feature type="signal peptide" evidence="1">
    <location>
        <begin position="1"/>
        <end position="26"/>
    </location>
</feature>